<dbReference type="InterPro" id="IPR053134">
    <property type="entry name" value="RNA-dir_DNA_polymerase"/>
</dbReference>
<dbReference type="Gene3D" id="3.10.10.10">
    <property type="entry name" value="HIV Type 1 Reverse Transcriptase, subunit A, domain 1"/>
    <property type="match status" value="1"/>
</dbReference>
<accession>A0AAV2E7G8</accession>
<name>A0AAV2E7G8_9ROSI</name>
<dbReference type="PANTHER" id="PTHR24559">
    <property type="entry name" value="TRANSPOSON TY3-I GAG-POL POLYPROTEIN"/>
    <property type="match status" value="1"/>
</dbReference>
<reference evidence="2 3" key="1">
    <citation type="submission" date="2024-04" db="EMBL/GenBank/DDBJ databases">
        <authorList>
            <person name="Fracassetti M."/>
        </authorList>
    </citation>
    <scope>NUCLEOTIDE SEQUENCE [LARGE SCALE GENOMIC DNA]</scope>
</reference>
<dbReference type="PANTHER" id="PTHR24559:SF444">
    <property type="entry name" value="REVERSE TRANSCRIPTASE DOMAIN-CONTAINING PROTEIN"/>
    <property type="match status" value="1"/>
</dbReference>
<feature type="region of interest" description="Disordered" evidence="1">
    <location>
        <begin position="1"/>
        <end position="23"/>
    </location>
</feature>
<keyword evidence="3" id="KW-1185">Reference proteome</keyword>
<dbReference type="SUPFAM" id="SSF56672">
    <property type="entry name" value="DNA/RNA polymerases"/>
    <property type="match status" value="1"/>
</dbReference>
<gene>
    <name evidence="2" type="ORF">LTRI10_LOCUS23131</name>
</gene>
<dbReference type="InterPro" id="IPR043502">
    <property type="entry name" value="DNA/RNA_pol_sf"/>
</dbReference>
<sequence length="153" mass="17741">MHFFGRGISFQSSSARPSHPSRRPDWWKYERALAWKITDIRGISPSLCSQQILLEDEIRPVRQPQRRLTLNLEAVVRVEIVKLMDAGIIFAISDSEWVSPTQVVLKMSGMTVVPNEKNELILMRTVTGYRICIDYRRLNDATQEDHFPLPFID</sequence>
<evidence type="ECO:0000313" key="3">
    <source>
        <dbReference type="Proteomes" id="UP001497516"/>
    </source>
</evidence>
<protein>
    <submittedName>
        <fullName evidence="2">Uncharacterized protein</fullName>
    </submittedName>
</protein>
<evidence type="ECO:0000256" key="1">
    <source>
        <dbReference type="SAM" id="MobiDB-lite"/>
    </source>
</evidence>
<dbReference type="Proteomes" id="UP001497516">
    <property type="component" value="Chromosome 4"/>
</dbReference>
<dbReference type="AlphaFoldDB" id="A0AAV2E7G8"/>
<organism evidence="2 3">
    <name type="scientific">Linum trigynum</name>
    <dbReference type="NCBI Taxonomy" id="586398"/>
    <lineage>
        <taxon>Eukaryota</taxon>
        <taxon>Viridiplantae</taxon>
        <taxon>Streptophyta</taxon>
        <taxon>Embryophyta</taxon>
        <taxon>Tracheophyta</taxon>
        <taxon>Spermatophyta</taxon>
        <taxon>Magnoliopsida</taxon>
        <taxon>eudicotyledons</taxon>
        <taxon>Gunneridae</taxon>
        <taxon>Pentapetalae</taxon>
        <taxon>rosids</taxon>
        <taxon>fabids</taxon>
        <taxon>Malpighiales</taxon>
        <taxon>Linaceae</taxon>
        <taxon>Linum</taxon>
    </lineage>
</organism>
<proteinExistence type="predicted"/>
<dbReference type="EMBL" id="OZ034817">
    <property type="protein sequence ID" value="CAL1381774.1"/>
    <property type="molecule type" value="Genomic_DNA"/>
</dbReference>
<evidence type="ECO:0000313" key="2">
    <source>
        <dbReference type="EMBL" id="CAL1381774.1"/>
    </source>
</evidence>